<dbReference type="InterPro" id="IPR005899">
    <property type="entry name" value="Na_pump_deCOase"/>
</dbReference>
<evidence type="ECO:0000313" key="7">
    <source>
        <dbReference type="EMBL" id="NMQ17904.1"/>
    </source>
</evidence>
<keyword evidence="4 6" id="KW-1133">Transmembrane helix</keyword>
<evidence type="ECO:0000256" key="3">
    <source>
        <dbReference type="ARBA" id="ARBA00022692"/>
    </source>
</evidence>
<feature type="transmembrane region" description="Helical" evidence="6">
    <location>
        <begin position="14"/>
        <end position="38"/>
    </location>
</feature>
<name>A0ABX1TGY2_9GAMM</name>
<dbReference type="Pfam" id="PF04277">
    <property type="entry name" value="OAD_gamma"/>
    <property type="match status" value="1"/>
</dbReference>
<gene>
    <name evidence="7" type="ORF">E4P82_01025</name>
</gene>
<dbReference type="Proteomes" id="UP000760480">
    <property type="component" value="Unassembled WGS sequence"/>
</dbReference>
<proteinExistence type="predicted"/>
<evidence type="ECO:0008006" key="9">
    <source>
        <dbReference type="Google" id="ProtNLM"/>
    </source>
</evidence>
<comment type="subcellular location">
    <subcellularLocation>
        <location evidence="1">Cell membrane</location>
    </subcellularLocation>
</comment>
<evidence type="ECO:0000313" key="8">
    <source>
        <dbReference type="Proteomes" id="UP000760480"/>
    </source>
</evidence>
<dbReference type="EMBL" id="SPMZ01000004">
    <property type="protein sequence ID" value="NMQ17904.1"/>
    <property type="molecule type" value="Genomic_DNA"/>
</dbReference>
<evidence type="ECO:0000256" key="5">
    <source>
        <dbReference type="ARBA" id="ARBA00023136"/>
    </source>
</evidence>
<protein>
    <recommendedName>
        <fullName evidence="9">Oxaloacetate decarboxylase gamma chain</fullName>
    </recommendedName>
</protein>
<evidence type="ECO:0000256" key="6">
    <source>
        <dbReference type="SAM" id="Phobius"/>
    </source>
</evidence>
<sequence length="115" mass="12289">MKTYTTMDAIGDIFVIYGIVIVVSMLVAVVIRGIVWALSRSPAQEAPKAPAKPAPALQPAVVEGVPQEHLAVITATIAAMLGAHRIVHIETPGRGYSWTAEARTVHHTSHTPHKP</sequence>
<evidence type="ECO:0000256" key="4">
    <source>
        <dbReference type="ARBA" id="ARBA00022989"/>
    </source>
</evidence>
<keyword evidence="8" id="KW-1185">Reference proteome</keyword>
<evidence type="ECO:0000256" key="1">
    <source>
        <dbReference type="ARBA" id="ARBA00004236"/>
    </source>
</evidence>
<keyword evidence="2" id="KW-1003">Cell membrane</keyword>
<comment type="caution">
    <text evidence="7">The sequence shown here is derived from an EMBL/GenBank/DDBJ whole genome shotgun (WGS) entry which is preliminary data.</text>
</comment>
<keyword evidence="3 6" id="KW-0812">Transmembrane</keyword>
<keyword evidence="5 6" id="KW-0472">Membrane</keyword>
<organism evidence="7 8">
    <name type="scientific">Candidatus Competibacter phosphatis</name>
    <dbReference type="NCBI Taxonomy" id="221280"/>
    <lineage>
        <taxon>Bacteria</taxon>
        <taxon>Pseudomonadati</taxon>
        <taxon>Pseudomonadota</taxon>
        <taxon>Gammaproteobacteria</taxon>
        <taxon>Candidatus Competibacteraceae</taxon>
        <taxon>Candidatus Competibacter</taxon>
    </lineage>
</organism>
<dbReference type="RefSeq" id="WP_169247162.1">
    <property type="nucleotide sequence ID" value="NZ_SPMZ01000004.1"/>
</dbReference>
<evidence type="ECO:0000256" key="2">
    <source>
        <dbReference type="ARBA" id="ARBA00022475"/>
    </source>
</evidence>
<accession>A0ABX1TGY2</accession>
<reference evidence="7 8" key="1">
    <citation type="submission" date="2019-03" db="EMBL/GenBank/DDBJ databases">
        <title>Metabolic reconstructions from genomes of highly enriched 'Candidatus Accumulibacter' and 'Candidatus Competibacter' bioreactor populations.</title>
        <authorList>
            <person name="Annavajhala M.K."/>
            <person name="Welles L."/>
            <person name="Abbas B."/>
            <person name="Sorokin D."/>
            <person name="Park H."/>
            <person name="Van Loosdrecht M."/>
            <person name="Chandran K."/>
        </authorList>
    </citation>
    <scope>NUCLEOTIDE SEQUENCE [LARGE SCALE GENOMIC DNA]</scope>
    <source>
        <strain evidence="7 8">SBR_G</strain>
    </source>
</reference>